<keyword evidence="9" id="KW-0862">Zinc</keyword>
<dbReference type="PROSITE" id="PS50089">
    <property type="entry name" value="ZF_RING_2"/>
    <property type="match status" value="1"/>
</dbReference>
<dbReference type="InterPro" id="IPR017907">
    <property type="entry name" value="Znf_RING_CS"/>
</dbReference>
<evidence type="ECO:0000256" key="5">
    <source>
        <dbReference type="ARBA" id="ARBA00022723"/>
    </source>
</evidence>
<keyword evidence="4" id="KW-0808">Transferase</keyword>
<dbReference type="Gene3D" id="2.20.25.20">
    <property type="match status" value="1"/>
</dbReference>
<keyword evidence="7 11" id="KW-0863">Zinc-finger</keyword>
<dbReference type="FunFam" id="3.30.40.10:FF:000416">
    <property type="entry name" value="RBR-type E3 ubiquitin transferase"/>
    <property type="match status" value="1"/>
</dbReference>
<keyword evidence="5" id="KW-0479">Metal-binding</keyword>
<dbReference type="CDD" id="cd20354">
    <property type="entry name" value="Rcat_RBR_RNF14"/>
    <property type="match status" value="1"/>
</dbReference>
<dbReference type="InterPro" id="IPR031127">
    <property type="entry name" value="E3_UB_ligase_RBR"/>
</dbReference>
<dbReference type="PROSITE" id="PS50908">
    <property type="entry name" value="RWD"/>
    <property type="match status" value="1"/>
</dbReference>
<organism evidence="15 16">
    <name type="scientific">Clydaea vesicula</name>
    <dbReference type="NCBI Taxonomy" id="447962"/>
    <lineage>
        <taxon>Eukaryota</taxon>
        <taxon>Fungi</taxon>
        <taxon>Fungi incertae sedis</taxon>
        <taxon>Chytridiomycota</taxon>
        <taxon>Chytridiomycota incertae sedis</taxon>
        <taxon>Chytridiomycetes</taxon>
        <taxon>Lobulomycetales</taxon>
        <taxon>Lobulomycetaceae</taxon>
        <taxon>Clydaea</taxon>
    </lineage>
</organism>
<evidence type="ECO:0000313" key="15">
    <source>
        <dbReference type="EMBL" id="KAJ3228143.1"/>
    </source>
</evidence>
<keyword evidence="8" id="KW-0833">Ubl conjugation pathway</keyword>
<keyword evidence="6" id="KW-0677">Repeat</keyword>
<dbReference type="Gene3D" id="3.30.40.10">
    <property type="entry name" value="Zinc/RING finger domain, C3HC4 (zinc finger)"/>
    <property type="match status" value="1"/>
</dbReference>
<dbReference type="CDD" id="cd23820">
    <property type="entry name" value="RWD_RNF14"/>
    <property type="match status" value="1"/>
</dbReference>
<dbReference type="Pfam" id="PF22191">
    <property type="entry name" value="IBR_1"/>
    <property type="match status" value="1"/>
</dbReference>
<feature type="domain" description="RING-type" evidence="12">
    <location>
        <begin position="166"/>
        <end position="212"/>
    </location>
</feature>
<dbReference type="SUPFAM" id="SSF54495">
    <property type="entry name" value="UBC-like"/>
    <property type="match status" value="1"/>
</dbReference>
<evidence type="ECO:0000256" key="6">
    <source>
        <dbReference type="ARBA" id="ARBA00022737"/>
    </source>
</evidence>
<evidence type="ECO:0000256" key="7">
    <source>
        <dbReference type="ARBA" id="ARBA00022771"/>
    </source>
</evidence>
<evidence type="ECO:0000256" key="8">
    <source>
        <dbReference type="ARBA" id="ARBA00022786"/>
    </source>
</evidence>
<dbReference type="AlphaFoldDB" id="A0AAD5U820"/>
<dbReference type="EMBL" id="JADGJW010000005">
    <property type="protein sequence ID" value="KAJ3228143.1"/>
    <property type="molecule type" value="Genomic_DNA"/>
</dbReference>
<evidence type="ECO:0000256" key="9">
    <source>
        <dbReference type="ARBA" id="ARBA00022833"/>
    </source>
</evidence>
<proteinExistence type="inferred from homology"/>
<dbReference type="Gene3D" id="3.10.110.10">
    <property type="entry name" value="Ubiquitin Conjugating Enzyme"/>
    <property type="match status" value="1"/>
</dbReference>
<name>A0AAD5U820_9FUNG</name>
<dbReference type="Proteomes" id="UP001211065">
    <property type="component" value="Unassembled WGS sequence"/>
</dbReference>
<dbReference type="PROSITE" id="PS00518">
    <property type="entry name" value="ZF_RING_1"/>
    <property type="match status" value="1"/>
</dbReference>
<evidence type="ECO:0000256" key="3">
    <source>
        <dbReference type="ARBA" id="ARBA00012251"/>
    </source>
</evidence>
<gene>
    <name evidence="15" type="primary">RNF14</name>
    <name evidence="15" type="ORF">HK099_006023</name>
</gene>
<dbReference type="Gene3D" id="1.20.120.1750">
    <property type="match status" value="1"/>
</dbReference>
<dbReference type="GO" id="GO:0016567">
    <property type="term" value="P:protein ubiquitination"/>
    <property type="evidence" value="ECO:0007669"/>
    <property type="project" value="InterPro"/>
</dbReference>
<evidence type="ECO:0000259" key="12">
    <source>
        <dbReference type="PROSITE" id="PS50089"/>
    </source>
</evidence>
<sequence length="438" mass="51220">MDDELLAMKAVFEEDFTFEISQKEDSLATGTFTVHSDRLENDLILKLGNIVAGNEYRVNYLPPITIVFEIPANYPQNEPLKFYCSSTWVPNLTLLKIKKKLLNVWKNLKDYCLFEYSEYLKRDFLENLDICDNILCVNGSEGLFENIILYNKERQQKLFDEDWFNCGVCGEEKKGIFCIMLAKCKHVFCKECLNEYFTLLITEGSIENVTCPDFECKRIASKRQHKFLSDIVDFDMKQIVEKDLFSRFKNLQEKKKLEGLNIIYCPRIFCQSPIIRESTDEKLCICSNCKFSFCVHCSKSWHGYTNYCQIRNLESLVNSYLSENSEEKALIEKQYGKKNIEKIVFRYQEELKNKEWYSENSQCCPSCKAAIQKSEGCNHMTCSKCNTHFCYRCGNLINQLSPYAHFNDKNSPCYGKLFDFNSEGNEEWALGEFDAEIE</sequence>
<evidence type="ECO:0000259" key="13">
    <source>
        <dbReference type="PROSITE" id="PS50908"/>
    </source>
</evidence>
<dbReference type="InterPro" id="IPR002867">
    <property type="entry name" value="IBR_dom"/>
</dbReference>
<evidence type="ECO:0000256" key="10">
    <source>
        <dbReference type="ARBA" id="ARBA00044508"/>
    </source>
</evidence>
<comment type="pathway">
    <text evidence="2">Protein modification; protein ubiquitination.</text>
</comment>
<evidence type="ECO:0000313" key="16">
    <source>
        <dbReference type="Proteomes" id="UP001211065"/>
    </source>
</evidence>
<dbReference type="Pfam" id="PF05773">
    <property type="entry name" value="RWD"/>
    <property type="match status" value="1"/>
</dbReference>
<dbReference type="SUPFAM" id="SSF57850">
    <property type="entry name" value="RING/U-box"/>
    <property type="match status" value="3"/>
</dbReference>
<dbReference type="InterPro" id="IPR044066">
    <property type="entry name" value="TRIAD_supradom"/>
</dbReference>
<dbReference type="EC" id="2.3.2.31" evidence="3"/>
<feature type="domain" description="RING-type" evidence="14">
    <location>
        <begin position="162"/>
        <end position="417"/>
    </location>
</feature>
<dbReference type="PROSITE" id="PS51873">
    <property type="entry name" value="TRIAD"/>
    <property type="match status" value="1"/>
</dbReference>
<evidence type="ECO:0000256" key="2">
    <source>
        <dbReference type="ARBA" id="ARBA00004906"/>
    </source>
</evidence>
<comment type="catalytic activity">
    <reaction evidence="1">
        <text>[E2 ubiquitin-conjugating enzyme]-S-ubiquitinyl-L-cysteine + [acceptor protein]-L-lysine = [E2 ubiquitin-conjugating enzyme]-L-cysteine + [acceptor protein]-N(6)-ubiquitinyl-L-lysine.</text>
        <dbReference type="EC" id="2.3.2.31"/>
    </reaction>
</comment>
<evidence type="ECO:0000256" key="11">
    <source>
        <dbReference type="PROSITE-ProRule" id="PRU00175"/>
    </source>
</evidence>
<dbReference type="GO" id="GO:0061630">
    <property type="term" value="F:ubiquitin protein ligase activity"/>
    <property type="evidence" value="ECO:0007669"/>
    <property type="project" value="UniProtKB-EC"/>
</dbReference>
<dbReference type="InterPro" id="IPR047548">
    <property type="entry name" value="Rcat_RBR_RNF14"/>
</dbReference>
<comment type="similarity">
    <text evidence="10">Belongs to the RBR family. RNF14 subfamily.</text>
</comment>
<keyword evidence="16" id="KW-1185">Reference proteome</keyword>
<feature type="domain" description="RWD" evidence="13">
    <location>
        <begin position="3"/>
        <end position="127"/>
    </location>
</feature>
<dbReference type="InterPro" id="IPR016135">
    <property type="entry name" value="UBQ-conjugating_enzyme/RWD"/>
</dbReference>
<dbReference type="InterPro" id="IPR001841">
    <property type="entry name" value="Znf_RING"/>
</dbReference>
<dbReference type="InterPro" id="IPR006575">
    <property type="entry name" value="RWD_dom"/>
</dbReference>
<dbReference type="Pfam" id="PF01485">
    <property type="entry name" value="IBR"/>
    <property type="match status" value="1"/>
</dbReference>
<evidence type="ECO:0000256" key="4">
    <source>
        <dbReference type="ARBA" id="ARBA00022679"/>
    </source>
</evidence>
<dbReference type="InterPro" id="IPR013083">
    <property type="entry name" value="Znf_RING/FYVE/PHD"/>
</dbReference>
<dbReference type="SMART" id="SM00647">
    <property type="entry name" value="IBR"/>
    <property type="match status" value="2"/>
</dbReference>
<reference evidence="15" key="1">
    <citation type="submission" date="2020-05" db="EMBL/GenBank/DDBJ databases">
        <title>Phylogenomic resolution of chytrid fungi.</title>
        <authorList>
            <person name="Stajich J.E."/>
            <person name="Amses K."/>
            <person name="Simmons R."/>
            <person name="Seto K."/>
            <person name="Myers J."/>
            <person name="Bonds A."/>
            <person name="Quandt C.A."/>
            <person name="Barry K."/>
            <person name="Liu P."/>
            <person name="Grigoriev I."/>
            <person name="Longcore J.E."/>
            <person name="James T.Y."/>
        </authorList>
    </citation>
    <scope>NUCLEOTIDE SEQUENCE</scope>
    <source>
        <strain evidence="15">JEL0476</strain>
    </source>
</reference>
<dbReference type="PANTHER" id="PTHR11685">
    <property type="entry name" value="RBR FAMILY RING FINGER AND IBR DOMAIN-CONTAINING"/>
    <property type="match status" value="1"/>
</dbReference>
<evidence type="ECO:0000256" key="1">
    <source>
        <dbReference type="ARBA" id="ARBA00001798"/>
    </source>
</evidence>
<comment type="caution">
    <text evidence="15">The sequence shown here is derived from an EMBL/GenBank/DDBJ whole genome shotgun (WGS) entry which is preliminary data.</text>
</comment>
<accession>A0AAD5U820</accession>
<dbReference type="CDD" id="cd20341">
    <property type="entry name" value="BRcat_RBR_RNF14"/>
    <property type="match status" value="1"/>
</dbReference>
<protein>
    <recommendedName>
        <fullName evidence="3">RBR-type E3 ubiquitin transferase</fullName>
        <ecNumber evidence="3">2.3.2.31</ecNumber>
    </recommendedName>
</protein>
<dbReference type="GO" id="GO:0008270">
    <property type="term" value="F:zinc ion binding"/>
    <property type="evidence" value="ECO:0007669"/>
    <property type="project" value="UniProtKB-KW"/>
</dbReference>
<evidence type="ECO:0000259" key="14">
    <source>
        <dbReference type="PROSITE" id="PS51873"/>
    </source>
</evidence>